<protein>
    <submittedName>
        <fullName evidence="2">Uncharacterized protein</fullName>
    </submittedName>
</protein>
<evidence type="ECO:0000313" key="3">
    <source>
        <dbReference type="Proteomes" id="UP000078512"/>
    </source>
</evidence>
<feature type="region of interest" description="Disordered" evidence="1">
    <location>
        <begin position="126"/>
        <end position="152"/>
    </location>
</feature>
<gene>
    <name evidence="2" type="ORF">K457DRAFT_225310</name>
</gene>
<evidence type="ECO:0000313" key="2">
    <source>
        <dbReference type="EMBL" id="OAQ33445.1"/>
    </source>
</evidence>
<name>A0A197K7H6_9FUNG</name>
<keyword evidence="3" id="KW-1185">Reference proteome</keyword>
<dbReference type="Proteomes" id="UP000078512">
    <property type="component" value="Unassembled WGS sequence"/>
</dbReference>
<proteinExistence type="predicted"/>
<dbReference type="AlphaFoldDB" id="A0A197K7H6"/>
<organism evidence="2 3">
    <name type="scientific">Linnemannia elongata AG-77</name>
    <dbReference type="NCBI Taxonomy" id="1314771"/>
    <lineage>
        <taxon>Eukaryota</taxon>
        <taxon>Fungi</taxon>
        <taxon>Fungi incertae sedis</taxon>
        <taxon>Mucoromycota</taxon>
        <taxon>Mortierellomycotina</taxon>
        <taxon>Mortierellomycetes</taxon>
        <taxon>Mortierellales</taxon>
        <taxon>Mortierellaceae</taxon>
        <taxon>Linnemannia</taxon>
    </lineage>
</organism>
<evidence type="ECO:0000256" key="1">
    <source>
        <dbReference type="SAM" id="MobiDB-lite"/>
    </source>
</evidence>
<feature type="compositionally biased region" description="Polar residues" evidence="1">
    <location>
        <begin position="133"/>
        <end position="152"/>
    </location>
</feature>
<accession>A0A197K7H6</accession>
<sequence length="152" mass="17686">MSDPLFDWLVLLTPRATLNKNRWWRQPPRLSFSKEPKASGWTPLFFFKTFPSFFPSYILSFLLLSFHPLNTLHLPNPTFSKQDPPRSVRPLVSPVRPSVLYLVQLSSIKPRKYNCHLRHGHSIPHIHGPYHHPSTTKQSQSGNTRHLTSNQQ</sequence>
<reference evidence="2 3" key="1">
    <citation type="submission" date="2016-05" db="EMBL/GenBank/DDBJ databases">
        <title>Genome sequencing reveals origins of a unique bacterial endosymbiosis in the earliest lineages of terrestrial Fungi.</title>
        <authorList>
            <consortium name="DOE Joint Genome Institute"/>
            <person name="Uehling J."/>
            <person name="Gryganskyi A."/>
            <person name="Hameed K."/>
            <person name="Tschaplinski T."/>
            <person name="Misztal P."/>
            <person name="Wu S."/>
            <person name="Desiro A."/>
            <person name="Vande Pol N."/>
            <person name="Du Z.-Y."/>
            <person name="Zienkiewicz A."/>
            <person name="Zienkiewicz K."/>
            <person name="Morin E."/>
            <person name="Tisserant E."/>
            <person name="Splivallo R."/>
            <person name="Hainaut M."/>
            <person name="Henrissat B."/>
            <person name="Ohm R."/>
            <person name="Kuo A."/>
            <person name="Yan J."/>
            <person name="Lipzen A."/>
            <person name="Nolan M."/>
            <person name="Labutti K."/>
            <person name="Barry K."/>
            <person name="Goldstein A."/>
            <person name="Labbe J."/>
            <person name="Schadt C."/>
            <person name="Tuskan G."/>
            <person name="Grigoriev I."/>
            <person name="Martin F."/>
            <person name="Vilgalys R."/>
            <person name="Bonito G."/>
        </authorList>
    </citation>
    <scope>NUCLEOTIDE SEQUENCE [LARGE SCALE GENOMIC DNA]</scope>
    <source>
        <strain evidence="2 3">AG-77</strain>
    </source>
</reference>
<dbReference type="EMBL" id="KV442021">
    <property type="protein sequence ID" value="OAQ33445.1"/>
    <property type="molecule type" value="Genomic_DNA"/>
</dbReference>